<gene>
    <name evidence="3" type="primary">Hypp3654</name>
    <name evidence="3" type="ORF">BLAG_LOCUS20494</name>
</gene>
<feature type="domain" description="Reverse transcriptase" evidence="2">
    <location>
        <begin position="140"/>
        <end position="412"/>
    </location>
</feature>
<dbReference type="InterPro" id="IPR000477">
    <property type="entry name" value="RT_dom"/>
</dbReference>
<dbReference type="EMBL" id="OV696691">
    <property type="protein sequence ID" value="CAH1267006.1"/>
    <property type="molecule type" value="Genomic_DNA"/>
</dbReference>
<accession>A0A8K0A0I4</accession>
<dbReference type="InterPro" id="IPR043502">
    <property type="entry name" value="DNA/RNA_pol_sf"/>
</dbReference>
<dbReference type="CDD" id="cd00304">
    <property type="entry name" value="RT_like"/>
    <property type="match status" value="1"/>
</dbReference>
<dbReference type="OrthoDB" id="10018421at2759"/>
<dbReference type="SUPFAM" id="SSF56672">
    <property type="entry name" value="DNA/RNA polymerases"/>
    <property type="match status" value="1"/>
</dbReference>
<keyword evidence="4" id="KW-1185">Reference proteome</keyword>
<protein>
    <submittedName>
        <fullName evidence="3">Hypp3654 protein</fullName>
    </submittedName>
</protein>
<dbReference type="InterPro" id="IPR058912">
    <property type="entry name" value="HTH_animal"/>
</dbReference>
<sequence length="646" mass="73291">MRVLGKGLNFAITPRSIPVKEIVTATEVAAIKLDQEEASLLRNEVVGILQNAKPPKPNLSNEERQAIKSLKENKDIVIIPADKGKAVVVMDKTEYVEQCEKLLDDKDTYKVIGPTNPTKKLKGRLQRKLRKIKKAGHLDQKVYDIVYPTSDATPRFYATPKIHKDPLKMRPIVSGINSITYHLARHLADLLKPLVGQTAEHIKNSKDLVTKVKGIKLEDGEVLTSFDVTALFTSVPGEEVVQMATRRAEADLTWKDRTLLTPEEFGELLLLVVSTTYFQYNGAIYEQTYGMAMGSPLSPVLANLFMEEFERKALDTAPHRPKFWGRYVDDTGVVNQREHEQELFEHINKQHDSIKFTIEKEKDGRLPMLDVMMIRNPDNSITTDVYRKETHTDQYLQWSSNHPVHQKLGIVRTLMHRADTLIEDPTLRAVEKEKVREALRHCGYPEWALKEGDNSSRKNATKDHNPQNKERRATSFAVLPYIKGVSERLKRAYAKHNVSLFSKPGYTLRNALVRPKDPLVPSERCGVIYKISCEQCGEVYVGETERSLGERTEEHQKSVDCSDGISALSQHELKTKHRITNGPIPDIIEIIDLESRNSHRKIKEAVHIQLERAGMNRTGGWELPKSYLPLLRKEAGEAGRSSQVSA</sequence>
<name>A0A8K0A0I4_BRALA</name>
<feature type="region of interest" description="Disordered" evidence="1">
    <location>
        <begin position="450"/>
        <end position="472"/>
    </location>
</feature>
<dbReference type="PANTHER" id="PTHR21301">
    <property type="entry name" value="REVERSE TRANSCRIPTASE"/>
    <property type="match status" value="1"/>
</dbReference>
<dbReference type="AlphaFoldDB" id="A0A8K0A0I4"/>
<proteinExistence type="predicted"/>
<organism evidence="3 4">
    <name type="scientific">Branchiostoma lanceolatum</name>
    <name type="common">Common lancelet</name>
    <name type="synonym">Amphioxus lanceolatum</name>
    <dbReference type="NCBI Taxonomy" id="7740"/>
    <lineage>
        <taxon>Eukaryota</taxon>
        <taxon>Metazoa</taxon>
        <taxon>Chordata</taxon>
        <taxon>Cephalochordata</taxon>
        <taxon>Leptocardii</taxon>
        <taxon>Amphioxiformes</taxon>
        <taxon>Branchiostomatidae</taxon>
        <taxon>Branchiostoma</taxon>
    </lineage>
</organism>
<evidence type="ECO:0000259" key="2">
    <source>
        <dbReference type="PROSITE" id="PS50878"/>
    </source>
</evidence>
<dbReference type="Pfam" id="PF00078">
    <property type="entry name" value="RVT_1"/>
    <property type="match status" value="1"/>
</dbReference>
<dbReference type="CDD" id="cd10442">
    <property type="entry name" value="GIY-YIG_PLEs"/>
    <property type="match status" value="1"/>
</dbReference>
<dbReference type="PANTHER" id="PTHR21301:SF11">
    <property type="entry name" value="GIY-YIG DOMAIN-CONTAINING PROTEIN"/>
    <property type="match status" value="1"/>
</dbReference>
<evidence type="ECO:0000313" key="4">
    <source>
        <dbReference type="Proteomes" id="UP000838412"/>
    </source>
</evidence>
<reference evidence="3" key="1">
    <citation type="submission" date="2022-01" db="EMBL/GenBank/DDBJ databases">
        <authorList>
            <person name="Braso-Vives M."/>
        </authorList>
    </citation>
    <scope>NUCLEOTIDE SEQUENCE</scope>
</reference>
<dbReference type="Proteomes" id="UP000838412">
    <property type="component" value="Chromosome 6"/>
</dbReference>
<evidence type="ECO:0000256" key="1">
    <source>
        <dbReference type="SAM" id="MobiDB-lite"/>
    </source>
</evidence>
<dbReference type="PROSITE" id="PS50878">
    <property type="entry name" value="RT_POL"/>
    <property type="match status" value="1"/>
</dbReference>
<dbReference type="Pfam" id="PF26215">
    <property type="entry name" value="HTH_animal"/>
    <property type="match status" value="1"/>
</dbReference>
<evidence type="ECO:0000313" key="3">
    <source>
        <dbReference type="EMBL" id="CAH1267006.1"/>
    </source>
</evidence>